<name>A0AB33QNH4_HAEP3</name>
<evidence type="ECO:0000313" key="1">
    <source>
        <dbReference type="EMBL" id="CBW15891.1"/>
    </source>
</evidence>
<gene>
    <name evidence="1" type="ordered locus">PARA_17910</name>
</gene>
<dbReference type="KEGG" id="hpr:PARA_17910"/>
<sequence length="44" mass="5416">MFRKNKGIEKIFFKSAVEIEIVFFARIYLNLFVNFKDKRIILFK</sequence>
<accession>A0AB33QNH4</accession>
<organism evidence="1 2">
    <name type="scientific">Haemophilus parainfluenzae (strain T3T1)</name>
    <dbReference type="NCBI Taxonomy" id="862965"/>
    <lineage>
        <taxon>Bacteria</taxon>
        <taxon>Pseudomonadati</taxon>
        <taxon>Pseudomonadota</taxon>
        <taxon>Gammaproteobacteria</taxon>
        <taxon>Pasteurellales</taxon>
        <taxon>Pasteurellaceae</taxon>
        <taxon>Haemophilus</taxon>
    </lineage>
</organism>
<dbReference type="Proteomes" id="UP000007052">
    <property type="component" value="Chromosome"/>
</dbReference>
<proteinExistence type="predicted"/>
<protein>
    <submittedName>
        <fullName evidence="1">Uncharacterized protein</fullName>
    </submittedName>
</protein>
<dbReference type="EMBL" id="FQ312002">
    <property type="protein sequence ID" value="CBW15891.1"/>
    <property type="molecule type" value="Genomic_DNA"/>
</dbReference>
<dbReference type="AlphaFoldDB" id="A0AB33QNH4"/>
<reference evidence="2" key="1">
    <citation type="submission" date="2010-07" db="EMBL/GenBank/DDBJ databases">
        <title>The genome sequence of Haemophilus parainfluenzae T3T1.</title>
        <authorList>
            <person name="Crook D."/>
            <person name="Hood D."/>
            <person name="Moxon R."/>
            <person name="Parkhill J."/>
            <person name="Aslett M."/>
            <person name="Bentley S.D."/>
        </authorList>
    </citation>
    <scope>NUCLEOTIDE SEQUENCE [LARGE SCALE GENOMIC DNA]</scope>
    <source>
        <strain evidence="2">T3T1</strain>
    </source>
</reference>
<evidence type="ECO:0000313" key="2">
    <source>
        <dbReference type="Proteomes" id="UP000007052"/>
    </source>
</evidence>